<protein>
    <submittedName>
        <fullName evidence="7">Beta-ketoacyl synthase</fullName>
    </submittedName>
</protein>
<keyword evidence="2" id="KW-0597">Phosphoprotein</keyword>
<dbReference type="Pfam" id="PF08659">
    <property type="entry name" value="KR"/>
    <property type="match status" value="1"/>
</dbReference>
<evidence type="ECO:0000259" key="6">
    <source>
        <dbReference type="PROSITE" id="PS52004"/>
    </source>
</evidence>
<gene>
    <name evidence="7" type="ORF">PaecuDRAFT_4694</name>
</gene>
<dbReference type="GO" id="GO:0071770">
    <property type="term" value="P:DIM/DIP cell wall layer assembly"/>
    <property type="evidence" value="ECO:0007669"/>
    <property type="project" value="TreeGrafter"/>
</dbReference>
<dbReference type="InterPro" id="IPR018201">
    <property type="entry name" value="Ketoacyl_synth_AS"/>
</dbReference>
<dbReference type="Gene3D" id="3.40.47.10">
    <property type="match status" value="2"/>
</dbReference>
<dbReference type="GO" id="GO:0005886">
    <property type="term" value="C:plasma membrane"/>
    <property type="evidence" value="ECO:0007669"/>
    <property type="project" value="TreeGrafter"/>
</dbReference>
<dbReference type="Pfam" id="PF16197">
    <property type="entry name" value="KAsynt_C_assoc"/>
    <property type="match status" value="1"/>
</dbReference>
<dbReference type="InterPro" id="IPR036291">
    <property type="entry name" value="NAD(P)-bd_dom_sf"/>
</dbReference>
<evidence type="ECO:0000256" key="3">
    <source>
        <dbReference type="ARBA" id="ARBA00022679"/>
    </source>
</evidence>
<dbReference type="STRING" id="717606.PaecuDRAFT_4694"/>
<dbReference type="Pfam" id="PF02801">
    <property type="entry name" value="Ketoacyl-synt_C"/>
    <property type="match status" value="2"/>
</dbReference>
<dbReference type="SMART" id="SM00822">
    <property type="entry name" value="PKS_KR"/>
    <property type="match status" value="1"/>
</dbReference>
<sequence length="2363" mass="259267">MEFGKVRLQGRGRAESSASAKPPVSETDIAIVGIGLQLPLAENEEELLKLLREGADAVRPLPESRRSDTDRYFRAAGKDSSKLAYGDAAYLDAIDRFDYSFFKLSPKEASLLDPNQRLFLETAYRAVEDAGMGGSRLAGSRTGVYVGFGSDSDYKRMIDTVEPESASMAMPGNVKPIIASRLSYLLDLKGPSFLVDTTCSSSLVAVHLACQGIRSGECDLAIAGGIQLHLLPVRDFEVGIESSTSRTRTFDDAADGTGTGEGAAVIVLKPLARALQDRDSIYAVIKGSAVNQDGSSVGITAPNADAQADVIAEAWRQAGISPETIGYIETHGTGTKLGDPIELEGIRRAFGRYTNRKMFCAVSSIKSNFGHLDNAAGITGLMKAVLALKHQQLFPTLHVERPNRAIPFVDSPAYINTRLTSWEAGDTPLRCGISSFGISGTNCHVVMEQAPVVPEVAVAGLNGQLELLPLSARSEAALLELAKRYADYLESHPAVRLVDVSHTAAVGRGHYPYRISVLGANREELLKSLRELSLKDIQGPTVADNGLNLLADGAVDRFHVEPVSKSETLRELGKLYESGAEIRWERLFEGRETARLNLPATPFEHRRCWLNLPEDAGTLTKNGIEPSMTYHRLEWREEQLPLSENAQFGRMPTVIAGADKAFVAQASARLRTAGVMNVTEAVLAADQSLSADNLSTPTPIQAYADEFGELLNRADGSGPRRIVMHFTGDTAGNSQSLYTATWQLLGLLRSLATDERKEPVELILAAASVYRIAGNESSANPDTAALFAMGKAIQWEMPHIRVRCVDFGYSSDDVDGFIHTLTSEESSESTPYTTAWREGKRYVERVSALQDQAVSGNAIVWRTDGVYLITGGLGGIGLRIAERIAAKGAVRIALLNRSAFPPREAWEQIELEDAASAHADVIQKIRGIERTGTHVEIVCANVSDERSLREALEQLRQQYGRVNGILHAAGSGDGNYLTSLAETEFEAFISAKVHGTRLLDELTREDDPDFLVLCSSAITLVGGVGSGPYAAANAWMDSYASARRAAGGRVLSIGWPSWERTGLSANSETDERKELLHILPPERGMEAFEHLLGVPDPHVLVGEWNRECVLFELADRLPFRMDETLASSVKKNQTKPAEDVKAAPVKLKGKGAGASYSEVEQKVAQAWMAVLGYEEFGVDDNFFELGGDSILIARLHERLQASFPGRTKIADLFSHPTIAKLSTYLQSEDMTSDDRSRSNEGAGSSQKTRVAGEATDIAIIGMTVRLPDAPDLDTFWDNLVSGKESIRPYPEARQDDARRFVDYYTDVPKEALRFSHGGYLPRVDEFDPEFYGISPREASLMDPNQRMFLDACWQAIEDAGYGGGKIRSTRTGVYLGFADWPVYGQYINKKFPSLIHAAGAGNTPSLIASRIAYLLDLQGPAFLVDTACSSSLVAVHLACQSIRTGECDMAIAGGVKACLMPVEGVFEIGIESSNRQTRAFDNDSDGTVWGEGTVALLLKPLEQALADGDRIHAIIKGSAINQDGASAGITAPNAVAQEKVIAQAWEDAGIDPSTVTYIETHGTGTKLGDPIEVDGIQRAFERYTDKKQFCAIGSVKSNIGHLDSAAGVAGLAKAVASLQRKQLAPTLHFDRPNRNIAFERSPVYVVDRAQAWESDGAPRRCGVSSFGFSGTNCHVVLEEAPEPVRTAQFADESEHMRILALSGRSEEALRDQCERYRSFLQTSVDSLDHICATANTGRGHYTYRMALLFRNRSELQEQLEWFAEAKEVGNAQWPNGIYHGAHRIISSERESATAGQLTASEHRRLSGEAEELLSVLKPNLDSGASDKHWSELARLYVTGANVDWEQLYEGAEVRKVRVPTYPFQRKRYWLGPEPKPQVVETFVQQRTELEDAPAQPTVTLKGLGEGSSDPILELLGQLWGSLIGVSELSVDDDFFELGGHSLLAIELERELARNGIEIDSDDLYRHRTITELAQLIREGGGEPAEGTQTRESAAKLPASVIQPPMPANVQQPILPTNQPTFQPTSSTQLAETLILPGIEPFNDIFYRNCFYNSLFPAVLSFGRSIVPFLANDLVVYAGENGEYAATYAEIRPIEDTFALAGVQSVTRCGSEDIVQELLDSLSAGQPAVVWVDCYDLPIRQDAYGKRHIDHTLLIFGYDRRERVFHIVEHDRMENLSYRRRTLPFDDLARAFDGFIERYVQTGQHEASHYLFAPAPLPTGSEADPTVQWARCWHEGQKQLADSLAALDRFRADYSRITAQPDMLQQHMARLVAFLNETALTKRVEIYRLHSLLPGAEEERTLLGEILAGWEFIRKGMVRYMYGDAYRSETFESGAERIAHIAEQERKLHRMIGARLDQIAERTY</sequence>
<dbReference type="PANTHER" id="PTHR43775">
    <property type="entry name" value="FATTY ACID SYNTHASE"/>
    <property type="match status" value="1"/>
</dbReference>
<dbReference type="SMART" id="SM00825">
    <property type="entry name" value="PKS_KS"/>
    <property type="match status" value="2"/>
</dbReference>
<feature type="domain" description="Carrier" evidence="5">
    <location>
        <begin position="1906"/>
        <end position="1980"/>
    </location>
</feature>
<dbReference type="Pfam" id="PF22621">
    <property type="entry name" value="CurL-like_PKS_C"/>
    <property type="match status" value="1"/>
</dbReference>
<dbReference type="InterPro" id="IPR057326">
    <property type="entry name" value="KR_dom"/>
</dbReference>
<dbReference type="PROSITE" id="PS52004">
    <property type="entry name" value="KS3_2"/>
    <property type="match status" value="2"/>
</dbReference>
<dbReference type="SUPFAM" id="SSF47336">
    <property type="entry name" value="ACP-like"/>
    <property type="match status" value="2"/>
</dbReference>
<dbReference type="Pfam" id="PF14399">
    <property type="entry name" value="BtrH_N"/>
    <property type="match status" value="1"/>
</dbReference>
<feature type="domain" description="Ketosynthase family 3 (KS3)" evidence="6">
    <location>
        <begin position="26"/>
        <end position="449"/>
    </location>
</feature>
<dbReference type="CDD" id="cd00833">
    <property type="entry name" value="PKS"/>
    <property type="match status" value="2"/>
</dbReference>
<feature type="region of interest" description="Disordered" evidence="4">
    <location>
        <begin position="1"/>
        <end position="21"/>
    </location>
</feature>
<feature type="region of interest" description="Disordered" evidence="4">
    <location>
        <begin position="1224"/>
        <end position="1249"/>
    </location>
</feature>
<keyword evidence="8" id="KW-1185">Reference proteome</keyword>
<dbReference type="InterPro" id="IPR014030">
    <property type="entry name" value="Ketoacyl_synth_N"/>
</dbReference>
<dbReference type="InterPro" id="IPR009081">
    <property type="entry name" value="PP-bd_ACP"/>
</dbReference>
<dbReference type="GO" id="GO:0004312">
    <property type="term" value="F:fatty acid synthase activity"/>
    <property type="evidence" value="ECO:0007669"/>
    <property type="project" value="TreeGrafter"/>
</dbReference>
<dbReference type="InterPro" id="IPR016039">
    <property type="entry name" value="Thiolase-like"/>
</dbReference>
<dbReference type="PANTHER" id="PTHR43775:SF37">
    <property type="entry name" value="SI:DKEY-61P9.11"/>
    <property type="match status" value="1"/>
</dbReference>
<dbReference type="GO" id="GO:0031177">
    <property type="term" value="F:phosphopantetheine binding"/>
    <property type="evidence" value="ECO:0007669"/>
    <property type="project" value="InterPro"/>
</dbReference>
<dbReference type="GO" id="GO:0005737">
    <property type="term" value="C:cytoplasm"/>
    <property type="evidence" value="ECO:0007669"/>
    <property type="project" value="TreeGrafter"/>
</dbReference>
<dbReference type="InterPro" id="IPR013968">
    <property type="entry name" value="PKS_KR"/>
</dbReference>
<dbReference type="InterPro" id="IPR032821">
    <property type="entry name" value="PKS_assoc"/>
</dbReference>
<feature type="domain" description="Carrier" evidence="5">
    <location>
        <begin position="1154"/>
        <end position="1229"/>
    </location>
</feature>
<dbReference type="Proteomes" id="UP000005387">
    <property type="component" value="Unassembled WGS sequence"/>
</dbReference>
<name>E0IGA3_9BACL</name>
<dbReference type="GO" id="GO:0006633">
    <property type="term" value="P:fatty acid biosynthetic process"/>
    <property type="evidence" value="ECO:0007669"/>
    <property type="project" value="InterPro"/>
</dbReference>
<feature type="domain" description="Ketosynthase family 3 (KS3)" evidence="6">
    <location>
        <begin position="1254"/>
        <end position="1679"/>
    </location>
</feature>
<dbReference type="InterPro" id="IPR014031">
    <property type="entry name" value="Ketoacyl_synth_C"/>
</dbReference>
<evidence type="ECO:0000259" key="5">
    <source>
        <dbReference type="PROSITE" id="PS50075"/>
    </source>
</evidence>
<dbReference type="Pfam" id="PF00109">
    <property type="entry name" value="ketoacyl-synt"/>
    <property type="match status" value="2"/>
</dbReference>
<dbReference type="InterPro" id="IPR050091">
    <property type="entry name" value="PKS_NRPS_Biosynth_Enz"/>
</dbReference>
<dbReference type="InterPro" id="IPR020841">
    <property type="entry name" value="PKS_Beta-ketoAc_synthase_dom"/>
</dbReference>
<dbReference type="InterPro" id="IPR036736">
    <property type="entry name" value="ACP-like_sf"/>
</dbReference>
<dbReference type="eggNOG" id="COG3321">
    <property type="taxonomic scope" value="Bacteria"/>
</dbReference>
<dbReference type="SUPFAM" id="SSF53901">
    <property type="entry name" value="Thiolase-like"/>
    <property type="match status" value="2"/>
</dbReference>
<accession>E0IGA3</accession>
<dbReference type="PROSITE" id="PS00606">
    <property type="entry name" value="KS3_1"/>
    <property type="match status" value="1"/>
</dbReference>
<dbReference type="Gene3D" id="1.10.1200.10">
    <property type="entry name" value="ACP-like"/>
    <property type="match status" value="2"/>
</dbReference>
<evidence type="ECO:0000313" key="7">
    <source>
        <dbReference type="EMBL" id="EFM08505.1"/>
    </source>
</evidence>
<reference evidence="7 8" key="1">
    <citation type="submission" date="2010-07" db="EMBL/GenBank/DDBJ databases">
        <title>The draft genome of Paenibacillus curdlanolyticus YK9.</title>
        <authorList>
            <consortium name="US DOE Joint Genome Institute (JGI-PGF)"/>
            <person name="Lucas S."/>
            <person name="Copeland A."/>
            <person name="Lapidus A."/>
            <person name="Cheng J.-F."/>
            <person name="Bruce D."/>
            <person name="Goodwin L."/>
            <person name="Pitluck S."/>
            <person name="Land M.L."/>
            <person name="Hauser L."/>
            <person name="Chang Y.-J."/>
            <person name="Jeffries C."/>
            <person name="Anderson I.J."/>
            <person name="Johnson E."/>
            <person name="Loganathan U."/>
            <person name="Mulhopadhyay B."/>
            <person name="Kyrpides N."/>
            <person name="Woyke T.J."/>
        </authorList>
    </citation>
    <scope>NUCLEOTIDE SEQUENCE [LARGE SCALE GENOMIC DNA]</scope>
    <source>
        <strain evidence="7 8">YK9</strain>
    </source>
</reference>
<evidence type="ECO:0000256" key="2">
    <source>
        <dbReference type="ARBA" id="ARBA00022553"/>
    </source>
</evidence>
<dbReference type="CDD" id="cd08953">
    <property type="entry name" value="KR_2_SDR_x"/>
    <property type="match status" value="1"/>
</dbReference>
<feature type="compositionally biased region" description="Polar residues" evidence="4">
    <location>
        <begin position="1239"/>
        <end position="1248"/>
    </location>
</feature>
<dbReference type="Gene3D" id="3.40.50.720">
    <property type="entry name" value="NAD(P)-binding Rossmann-like Domain"/>
    <property type="match status" value="1"/>
</dbReference>
<dbReference type="Pfam" id="PF00550">
    <property type="entry name" value="PP-binding"/>
    <property type="match status" value="2"/>
</dbReference>
<dbReference type="InterPro" id="IPR026935">
    <property type="entry name" value="BtrH_N"/>
</dbReference>
<dbReference type="SUPFAM" id="SSF51735">
    <property type="entry name" value="NAD(P)-binding Rossmann-fold domains"/>
    <property type="match status" value="2"/>
</dbReference>
<dbReference type="RefSeq" id="WP_006040674.1">
    <property type="nucleotide sequence ID" value="NZ_AEDD01000016.1"/>
</dbReference>
<dbReference type="Gene3D" id="1.10.1240.100">
    <property type="match status" value="2"/>
</dbReference>
<dbReference type="GO" id="GO:0004315">
    <property type="term" value="F:3-oxoacyl-[acyl-carrier-protein] synthase activity"/>
    <property type="evidence" value="ECO:0007669"/>
    <property type="project" value="InterPro"/>
</dbReference>
<evidence type="ECO:0000313" key="8">
    <source>
        <dbReference type="Proteomes" id="UP000005387"/>
    </source>
</evidence>
<dbReference type="SMART" id="SM00823">
    <property type="entry name" value="PKS_PP"/>
    <property type="match status" value="2"/>
</dbReference>
<evidence type="ECO:0000256" key="1">
    <source>
        <dbReference type="ARBA" id="ARBA00022450"/>
    </source>
</evidence>
<organism evidence="7 8">
    <name type="scientific">Paenibacillus curdlanolyticus YK9</name>
    <dbReference type="NCBI Taxonomy" id="717606"/>
    <lineage>
        <taxon>Bacteria</taxon>
        <taxon>Bacillati</taxon>
        <taxon>Bacillota</taxon>
        <taxon>Bacilli</taxon>
        <taxon>Bacillales</taxon>
        <taxon>Paenibacillaceae</taxon>
        <taxon>Paenibacillus</taxon>
    </lineage>
</organism>
<dbReference type="OrthoDB" id="9778690at2"/>
<dbReference type="EMBL" id="AEDD01000016">
    <property type="protein sequence ID" value="EFM08505.1"/>
    <property type="molecule type" value="Genomic_DNA"/>
</dbReference>
<proteinExistence type="predicted"/>
<keyword evidence="1" id="KW-0596">Phosphopantetheine</keyword>
<evidence type="ECO:0000256" key="4">
    <source>
        <dbReference type="SAM" id="MobiDB-lite"/>
    </source>
</evidence>
<dbReference type="InterPro" id="IPR020806">
    <property type="entry name" value="PKS_PP-bd"/>
</dbReference>
<dbReference type="PROSITE" id="PS50075">
    <property type="entry name" value="CARRIER"/>
    <property type="match status" value="2"/>
</dbReference>
<keyword evidence="3" id="KW-0808">Transferase</keyword>